<sequence length="274" mass="29783">MSERQVEPEALTMATPTAVAEDTEKGERSLKGLYVITFFLGIGIWTLSAVLSRNALIPTPIDVIASFGELIANGTLWGHTVTSLTRVTTGFLLGVALAIPAGFLMGWYWLARGLLEPWIQFFRTIPPLALIPLVIVILGIGETAKIFVIFLAAFLSCVLATFQGVRNVDVTLINAARVLGAKDLTIFTRVVIPASTPFIFVGMRVALGASWATLVASELIAAPTGLGRMMQQAAQFLQTDRIVVGIIMIGALGFIMDRLLLLAERRLTRWQETR</sequence>
<organism evidence="9 10">
    <name type="scientific">Salinibacterium amurskyense</name>
    <dbReference type="NCBI Taxonomy" id="205941"/>
    <lineage>
        <taxon>Bacteria</taxon>
        <taxon>Bacillati</taxon>
        <taxon>Actinomycetota</taxon>
        <taxon>Actinomycetes</taxon>
        <taxon>Micrococcales</taxon>
        <taxon>Microbacteriaceae</taxon>
        <taxon>Salinibacterium</taxon>
    </lineage>
</organism>
<evidence type="ECO:0000256" key="2">
    <source>
        <dbReference type="ARBA" id="ARBA00022448"/>
    </source>
</evidence>
<dbReference type="PANTHER" id="PTHR30151">
    <property type="entry name" value="ALKANE SULFONATE ABC TRANSPORTER-RELATED, MEMBRANE SUBUNIT"/>
    <property type="match status" value="1"/>
</dbReference>
<evidence type="ECO:0000259" key="8">
    <source>
        <dbReference type="PROSITE" id="PS50928"/>
    </source>
</evidence>
<dbReference type="Pfam" id="PF00528">
    <property type="entry name" value="BPD_transp_1"/>
    <property type="match status" value="1"/>
</dbReference>
<evidence type="ECO:0000256" key="4">
    <source>
        <dbReference type="ARBA" id="ARBA00022692"/>
    </source>
</evidence>
<dbReference type="GO" id="GO:0042918">
    <property type="term" value="P:alkanesulfonate transmembrane transport"/>
    <property type="evidence" value="ECO:0007669"/>
    <property type="project" value="UniProtKB-ARBA"/>
</dbReference>
<comment type="caution">
    <text evidence="9">The sequence shown here is derived from an EMBL/GenBank/DDBJ whole genome shotgun (WGS) entry which is preliminary data.</text>
</comment>
<feature type="domain" description="ABC transmembrane type-1" evidence="8">
    <location>
        <begin position="80"/>
        <end position="260"/>
    </location>
</feature>
<keyword evidence="3" id="KW-1003">Cell membrane</keyword>
<dbReference type="PANTHER" id="PTHR30151:SF0">
    <property type="entry name" value="ABC TRANSPORTER PERMEASE PROTEIN MJ0413-RELATED"/>
    <property type="match status" value="1"/>
</dbReference>
<comment type="subcellular location">
    <subcellularLocation>
        <location evidence="1 7">Cell membrane</location>
        <topology evidence="1 7">Multi-pass membrane protein</topology>
    </subcellularLocation>
</comment>
<name>A0A2M9D7L4_9MICO</name>
<evidence type="ECO:0000256" key="3">
    <source>
        <dbReference type="ARBA" id="ARBA00022475"/>
    </source>
</evidence>
<feature type="transmembrane region" description="Helical" evidence="7">
    <location>
        <begin position="242"/>
        <end position="261"/>
    </location>
</feature>
<keyword evidence="10" id="KW-1185">Reference proteome</keyword>
<feature type="transmembrane region" description="Helical" evidence="7">
    <location>
        <begin position="146"/>
        <end position="165"/>
    </location>
</feature>
<dbReference type="Gene3D" id="1.10.3720.10">
    <property type="entry name" value="MetI-like"/>
    <property type="match status" value="1"/>
</dbReference>
<dbReference type="InterPro" id="IPR000515">
    <property type="entry name" value="MetI-like"/>
</dbReference>
<evidence type="ECO:0000313" key="10">
    <source>
        <dbReference type="Proteomes" id="UP000231742"/>
    </source>
</evidence>
<dbReference type="Proteomes" id="UP000231742">
    <property type="component" value="Unassembled WGS sequence"/>
</dbReference>
<evidence type="ECO:0000256" key="6">
    <source>
        <dbReference type="ARBA" id="ARBA00023136"/>
    </source>
</evidence>
<dbReference type="PROSITE" id="PS50928">
    <property type="entry name" value="ABC_TM1"/>
    <property type="match status" value="1"/>
</dbReference>
<evidence type="ECO:0000256" key="1">
    <source>
        <dbReference type="ARBA" id="ARBA00004651"/>
    </source>
</evidence>
<feature type="transmembrane region" description="Helical" evidence="7">
    <location>
        <begin position="121"/>
        <end position="140"/>
    </location>
</feature>
<keyword evidence="2 7" id="KW-0813">Transport</keyword>
<feature type="transmembrane region" description="Helical" evidence="7">
    <location>
        <begin position="186"/>
        <end position="207"/>
    </location>
</feature>
<keyword evidence="4 7" id="KW-0812">Transmembrane</keyword>
<evidence type="ECO:0000256" key="5">
    <source>
        <dbReference type="ARBA" id="ARBA00022989"/>
    </source>
</evidence>
<dbReference type="CDD" id="cd06261">
    <property type="entry name" value="TM_PBP2"/>
    <property type="match status" value="1"/>
</dbReference>
<dbReference type="InterPro" id="IPR035906">
    <property type="entry name" value="MetI-like_sf"/>
</dbReference>
<comment type="similarity">
    <text evidence="7">Belongs to the binding-protein-dependent transport system permease family.</text>
</comment>
<dbReference type="RefSeq" id="WP_229820321.1">
    <property type="nucleotide sequence ID" value="NZ_BMZU01000001.1"/>
</dbReference>
<gene>
    <name evidence="9" type="ORF">CLV85_0884</name>
</gene>
<evidence type="ECO:0000256" key="7">
    <source>
        <dbReference type="RuleBase" id="RU363032"/>
    </source>
</evidence>
<dbReference type="GO" id="GO:0005886">
    <property type="term" value="C:plasma membrane"/>
    <property type="evidence" value="ECO:0007669"/>
    <property type="project" value="UniProtKB-SubCell"/>
</dbReference>
<keyword evidence="6 7" id="KW-0472">Membrane</keyword>
<keyword evidence="5 7" id="KW-1133">Transmembrane helix</keyword>
<dbReference type="FunFam" id="1.10.3720.10:FF:000003">
    <property type="entry name" value="Aliphatic sulfonate ABC transporter permease"/>
    <property type="match status" value="1"/>
</dbReference>
<accession>A0A2M9D7L4</accession>
<reference evidence="9 10" key="1">
    <citation type="submission" date="2017-11" db="EMBL/GenBank/DDBJ databases">
        <title>Genomic Encyclopedia of Archaeal and Bacterial Type Strains, Phase II (KMG-II): From Individual Species to Whole Genera.</title>
        <authorList>
            <person name="Goeker M."/>
        </authorList>
    </citation>
    <scope>NUCLEOTIDE SEQUENCE [LARGE SCALE GENOMIC DNA]</scope>
    <source>
        <strain evidence="9 10">DSM 16400</strain>
    </source>
</reference>
<feature type="transmembrane region" description="Helical" evidence="7">
    <location>
        <begin position="33"/>
        <end position="51"/>
    </location>
</feature>
<dbReference type="SUPFAM" id="SSF161098">
    <property type="entry name" value="MetI-like"/>
    <property type="match status" value="1"/>
</dbReference>
<feature type="transmembrane region" description="Helical" evidence="7">
    <location>
        <begin position="91"/>
        <end position="109"/>
    </location>
</feature>
<dbReference type="EMBL" id="PGFH01000001">
    <property type="protein sequence ID" value="PJJ81705.1"/>
    <property type="molecule type" value="Genomic_DNA"/>
</dbReference>
<proteinExistence type="inferred from homology"/>
<evidence type="ECO:0000313" key="9">
    <source>
        <dbReference type="EMBL" id="PJJ81705.1"/>
    </source>
</evidence>
<dbReference type="AlphaFoldDB" id="A0A2M9D7L4"/>
<protein>
    <submittedName>
        <fullName evidence="9">NitT/TauT family transport system permease protein</fullName>
    </submittedName>
</protein>